<keyword evidence="2 10" id="KW-0813">Transport</keyword>
<keyword evidence="9 10" id="KW-0472">Membrane</keyword>
<evidence type="ECO:0000256" key="9">
    <source>
        <dbReference type="ARBA" id="ARBA00023136"/>
    </source>
</evidence>
<evidence type="ECO:0000256" key="12">
    <source>
        <dbReference type="SAM" id="Phobius"/>
    </source>
</evidence>
<keyword evidence="3 10" id="KW-1003">Cell membrane</keyword>
<evidence type="ECO:0000256" key="3">
    <source>
        <dbReference type="ARBA" id="ARBA00022475"/>
    </source>
</evidence>
<comment type="subunit">
    <text evidence="10">The Tat system comprises two distinct complexes: a TatABC complex, containing multiple copies of TatA, TatB and TatC subunits, and a separate TatA complex, containing only TatA subunits. Substrates initially bind to the TatABC complex, which probably triggers association of the separate TatA complex to form the active translocon.</text>
</comment>
<evidence type="ECO:0000256" key="4">
    <source>
        <dbReference type="ARBA" id="ARBA00022519"/>
    </source>
</evidence>
<dbReference type="Proteomes" id="UP000319502">
    <property type="component" value="Unassembled WGS sequence"/>
</dbReference>
<dbReference type="AlphaFoldDB" id="A0A557QX18"/>
<dbReference type="HAMAP" id="MF_00237">
    <property type="entry name" value="TatB"/>
    <property type="match status" value="1"/>
</dbReference>
<evidence type="ECO:0000313" key="13">
    <source>
        <dbReference type="EMBL" id="TVO57464.1"/>
    </source>
</evidence>
<dbReference type="Gene3D" id="1.20.5.3310">
    <property type="match status" value="1"/>
</dbReference>
<evidence type="ECO:0000256" key="8">
    <source>
        <dbReference type="ARBA" id="ARBA00023010"/>
    </source>
</evidence>
<name>A0A557QX18_9RHOO</name>
<dbReference type="GO" id="GO:0033281">
    <property type="term" value="C:TAT protein transport complex"/>
    <property type="evidence" value="ECO:0007669"/>
    <property type="project" value="UniProtKB-UniRule"/>
</dbReference>
<dbReference type="Pfam" id="PF02416">
    <property type="entry name" value="TatA_B_E"/>
    <property type="match status" value="1"/>
</dbReference>
<reference evidence="13 14" key="1">
    <citation type="submission" date="2019-07" db="EMBL/GenBank/DDBJ databases">
        <title>The pathways for chlorine oxyanion respiration interact through the shared metabolite chlorate.</title>
        <authorList>
            <person name="Barnum T.P."/>
            <person name="Cheng Y."/>
            <person name="Hill K.A."/>
            <person name="Lucas L.N."/>
            <person name="Carlson H.K."/>
            <person name="Coates J.D."/>
        </authorList>
    </citation>
    <scope>NUCLEOTIDE SEQUENCE [LARGE SCALE GENOMIC DNA]</scope>
    <source>
        <strain evidence="13 14">SFB-3</strain>
    </source>
</reference>
<feature type="region of interest" description="Disordered" evidence="11">
    <location>
        <begin position="144"/>
        <end position="168"/>
    </location>
</feature>
<organism evidence="13 14">
    <name type="scientific">Denitromonas halophila</name>
    <dbReference type="NCBI Taxonomy" id="1629404"/>
    <lineage>
        <taxon>Bacteria</taxon>
        <taxon>Pseudomonadati</taxon>
        <taxon>Pseudomonadota</taxon>
        <taxon>Betaproteobacteria</taxon>
        <taxon>Rhodocyclales</taxon>
        <taxon>Zoogloeaceae</taxon>
        <taxon>Denitromonas</taxon>
    </lineage>
</organism>
<evidence type="ECO:0000256" key="1">
    <source>
        <dbReference type="ARBA" id="ARBA00004167"/>
    </source>
</evidence>
<keyword evidence="7 10" id="KW-1133">Transmembrane helix</keyword>
<keyword evidence="14" id="KW-1185">Reference proteome</keyword>
<keyword evidence="4" id="KW-0997">Cell inner membrane</keyword>
<evidence type="ECO:0000256" key="5">
    <source>
        <dbReference type="ARBA" id="ARBA00022692"/>
    </source>
</evidence>
<evidence type="ECO:0000313" key="14">
    <source>
        <dbReference type="Proteomes" id="UP000319502"/>
    </source>
</evidence>
<dbReference type="InterPro" id="IPR018448">
    <property type="entry name" value="TatB"/>
</dbReference>
<dbReference type="PANTHER" id="PTHR33162:SF1">
    <property type="entry name" value="SEC-INDEPENDENT PROTEIN TRANSLOCASE PROTEIN TATA, CHLOROPLASTIC"/>
    <property type="match status" value="1"/>
</dbReference>
<sequence length="168" mass="17701">MFDIGFTELMIIAIVGLVVIGPERLPKVARTVGHMLGRLQRYVGDVKSDIQREMHLEDLKKLQKEMTDSARDLESGLRGQAAAVKADLDDTAKSVNSAVSGEAAPKVIDTATADADAEAALKDAERAIAQTVADDIAAGHAVTPRDDNQMALGLDNVAPAGAPKESKA</sequence>
<dbReference type="PANTHER" id="PTHR33162">
    <property type="entry name" value="SEC-INDEPENDENT PROTEIN TRANSLOCASE PROTEIN TATA, CHLOROPLASTIC"/>
    <property type="match status" value="1"/>
</dbReference>
<keyword evidence="5 10" id="KW-0812">Transmembrane</keyword>
<feature type="transmembrane region" description="Helical" evidence="12">
    <location>
        <begin position="6"/>
        <end position="25"/>
    </location>
</feature>
<comment type="caution">
    <text evidence="13">The sequence shown here is derived from an EMBL/GenBank/DDBJ whole genome shotgun (WGS) entry which is preliminary data.</text>
</comment>
<dbReference type="NCBIfam" id="TIGR01410">
    <property type="entry name" value="tatB"/>
    <property type="match status" value="1"/>
</dbReference>
<dbReference type="GO" id="GO:0043953">
    <property type="term" value="P:protein transport by the Tat complex"/>
    <property type="evidence" value="ECO:0007669"/>
    <property type="project" value="UniProtKB-UniRule"/>
</dbReference>
<protein>
    <recommendedName>
        <fullName evidence="10">Sec-independent protein translocase protein TatB</fullName>
    </recommendedName>
</protein>
<comment type="similarity">
    <text evidence="10">Belongs to the TatB family.</text>
</comment>
<dbReference type="RefSeq" id="WP_144308942.1">
    <property type="nucleotide sequence ID" value="NZ_VMNK01000006.1"/>
</dbReference>
<evidence type="ECO:0000256" key="11">
    <source>
        <dbReference type="SAM" id="MobiDB-lite"/>
    </source>
</evidence>
<evidence type="ECO:0000256" key="7">
    <source>
        <dbReference type="ARBA" id="ARBA00022989"/>
    </source>
</evidence>
<keyword evidence="6 10" id="KW-0653">Protein transport</keyword>
<evidence type="ECO:0000256" key="10">
    <source>
        <dbReference type="HAMAP-Rule" id="MF_00237"/>
    </source>
</evidence>
<evidence type="ECO:0000256" key="6">
    <source>
        <dbReference type="ARBA" id="ARBA00022927"/>
    </source>
</evidence>
<keyword evidence="8 10" id="KW-0811">Translocation</keyword>
<comment type="subcellular location">
    <subcellularLocation>
        <location evidence="10">Cell membrane</location>
        <topology evidence="10">Single-pass membrane protein</topology>
    </subcellularLocation>
    <subcellularLocation>
        <location evidence="1">Membrane</location>
        <topology evidence="1">Single-pass membrane protein</topology>
    </subcellularLocation>
</comment>
<dbReference type="InterPro" id="IPR003369">
    <property type="entry name" value="TatA/B/E"/>
</dbReference>
<accession>A0A557QX18</accession>
<dbReference type="GO" id="GO:0008320">
    <property type="term" value="F:protein transmembrane transporter activity"/>
    <property type="evidence" value="ECO:0007669"/>
    <property type="project" value="UniProtKB-UniRule"/>
</dbReference>
<gene>
    <name evidence="10 13" type="primary">tatB</name>
    <name evidence="13" type="ORF">FHP91_07235</name>
</gene>
<dbReference type="PRINTS" id="PR01506">
    <property type="entry name" value="TATBPROTEIN"/>
</dbReference>
<evidence type="ECO:0000256" key="2">
    <source>
        <dbReference type="ARBA" id="ARBA00022448"/>
    </source>
</evidence>
<dbReference type="EMBL" id="VMNK01000006">
    <property type="protein sequence ID" value="TVO57464.1"/>
    <property type="molecule type" value="Genomic_DNA"/>
</dbReference>
<comment type="function">
    <text evidence="10">Part of the twin-arginine translocation (Tat) system that transports large folded proteins containing a characteristic twin-arginine motif in their signal peptide across membranes. Together with TatC, TatB is part of a receptor directly interacting with Tat signal peptides. TatB may form an oligomeric binding site that transiently accommodates folded Tat precursor proteins before their translocation.</text>
</comment>
<proteinExistence type="inferred from homology"/>
<dbReference type="OrthoDB" id="9816005at2"/>